<gene>
    <name evidence="3" type="ORF">OS493_031952</name>
</gene>
<dbReference type="Proteomes" id="UP001163046">
    <property type="component" value="Unassembled WGS sequence"/>
</dbReference>
<evidence type="ECO:0000313" key="4">
    <source>
        <dbReference type="Proteomes" id="UP001163046"/>
    </source>
</evidence>
<comment type="caution">
    <text evidence="3">The sequence shown here is derived from an EMBL/GenBank/DDBJ whole genome shotgun (WGS) entry which is preliminary data.</text>
</comment>
<feature type="compositionally biased region" description="Basic and acidic residues" evidence="1">
    <location>
        <begin position="52"/>
        <end position="64"/>
    </location>
</feature>
<dbReference type="EMBL" id="MU825911">
    <property type="protein sequence ID" value="KAJ7382894.1"/>
    <property type="molecule type" value="Genomic_DNA"/>
</dbReference>
<organism evidence="3 4">
    <name type="scientific">Desmophyllum pertusum</name>
    <dbReference type="NCBI Taxonomy" id="174260"/>
    <lineage>
        <taxon>Eukaryota</taxon>
        <taxon>Metazoa</taxon>
        <taxon>Cnidaria</taxon>
        <taxon>Anthozoa</taxon>
        <taxon>Hexacorallia</taxon>
        <taxon>Scleractinia</taxon>
        <taxon>Caryophylliina</taxon>
        <taxon>Caryophylliidae</taxon>
        <taxon>Desmophyllum</taxon>
    </lineage>
</organism>
<accession>A0A9W9ZL09</accession>
<feature type="compositionally biased region" description="Basic residues" evidence="1">
    <location>
        <begin position="72"/>
        <end position="89"/>
    </location>
</feature>
<keyword evidence="4" id="KW-1185">Reference proteome</keyword>
<name>A0A9W9ZL09_9CNID</name>
<dbReference type="AlphaFoldDB" id="A0A9W9ZL09"/>
<feature type="signal peptide" evidence="2">
    <location>
        <begin position="1"/>
        <end position="25"/>
    </location>
</feature>
<reference evidence="3" key="1">
    <citation type="submission" date="2023-01" db="EMBL/GenBank/DDBJ databases">
        <title>Genome assembly of the deep-sea coral Lophelia pertusa.</title>
        <authorList>
            <person name="Herrera S."/>
            <person name="Cordes E."/>
        </authorList>
    </citation>
    <scope>NUCLEOTIDE SEQUENCE</scope>
    <source>
        <strain evidence="3">USNM1676648</strain>
        <tissue evidence="3">Polyp</tissue>
    </source>
</reference>
<feature type="chain" id="PRO_5040844553" evidence="2">
    <location>
        <begin position="26"/>
        <end position="96"/>
    </location>
</feature>
<proteinExistence type="predicted"/>
<evidence type="ECO:0000256" key="2">
    <source>
        <dbReference type="SAM" id="SignalP"/>
    </source>
</evidence>
<feature type="region of interest" description="Disordered" evidence="1">
    <location>
        <begin position="52"/>
        <end position="96"/>
    </location>
</feature>
<keyword evidence="2" id="KW-0732">Signal</keyword>
<evidence type="ECO:0000313" key="3">
    <source>
        <dbReference type="EMBL" id="KAJ7382894.1"/>
    </source>
</evidence>
<protein>
    <submittedName>
        <fullName evidence="3">Uncharacterized protein</fullName>
    </submittedName>
</protein>
<evidence type="ECO:0000256" key="1">
    <source>
        <dbReference type="SAM" id="MobiDB-lite"/>
    </source>
</evidence>
<sequence>MEAVKIFLLIAVVLVCLENNLISSGERPGQKPGLRELEEGAPLEEFKLLRSYTEEQQRRVRPPDSEAGSSNARRKDRPGRGLKRPKKLMRAAFESK</sequence>